<evidence type="ECO:0000256" key="6">
    <source>
        <dbReference type="ARBA" id="ARBA00023242"/>
    </source>
</evidence>
<keyword evidence="5" id="KW-0862">Zinc</keyword>
<keyword evidence="4 7" id="KW-0863">Zinc-finger</keyword>
<evidence type="ECO:0000256" key="2">
    <source>
        <dbReference type="ARBA" id="ARBA00022723"/>
    </source>
</evidence>
<dbReference type="PANTHER" id="PTHR16515:SF66">
    <property type="entry name" value="C2H2-TYPE DOMAIN-CONTAINING PROTEIN"/>
    <property type="match status" value="1"/>
</dbReference>
<accession>A0A9P0XCQ3</accession>
<dbReference type="EMBL" id="CALOZG010000029">
    <property type="protein sequence ID" value="CAH4033327.1"/>
    <property type="molecule type" value="Genomic_DNA"/>
</dbReference>
<evidence type="ECO:0000256" key="7">
    <source>
        <dbReference type="PROSITE-ProRule" id="PRU00042"/>
    </source>
</evidence>
<dbReference type="GO" id="GO:0008270">
    <property type="term" value="F:zinc ion binding"/>
    <property type="evidence" value="ECO:0007669"/>
    <property type="project" value="UniProtKB-KW"/>
</dbReference>
<keyword evidence="6" id="KW-0539">Nucleus</keyword>
<proteinExistence type="predicted"/>
<feature type="domain" description="C2H2-type" evidence="8">
    <location>
        <begin position="476"/>
        <end position="503"/>
    </location>
</feature>
<feature type="domain" description="C2H2-type" evidence="8">
    <location>
        <begin position="442"/>
        <end position="470"/>
    </location>
</feature>
<dbReference type="SUPFAM" id="SSF57667">
    <property type="entry name" value="beta-beta-alpha zinc fingers"/>
    <property type="match status" value="3"/>
</dbReference>
<dbReference type="GO" id="GO:0045893">
    <property type="term" value="P:positive regulation of DNA-templated transcription"/>
    <property type="evidence" value="ECO:0007669"/>
    <property type="project" value="UniProtKB-ARBA"/>
</dbReference>
<evidence type="ECO:0000313" key="9">
    <source>
        <dbReference type="EMBL" id="CAH4033327.1"/>
    </source>
</evidence>
<evidence type="ECO:0000256" key="5">
    <source>
        <dbReference type="ARBA" id="ARBA00022833"/>
    </source>
</evidence>
<dbReference type="PANTHER" id="PTHR16515">
    <property type="entry name" value="PR DOMAIN ZINC FINGER PROTEIN"/>
    <property type="match status" value="1"/>
</dbReference>
<dbReference type="SMART" id="SM00355">
    <property type="entry name" value="ZnF_C2H2"/>
    <property type="match status" value="11"/>
</dbReference>
<comment type="subcellular location">
    <subcellularLocation>
        <location evidence="1">Nucleus</location>
    </subcellularLocation>
</comment>
<dbReference type="Proteomes" id="UP001152562">
    <property type="component" value="Unassembled WGS sequence"/>
</dbReference>
<evidence type="ECO:0000313" key="10">
    <source>
        <dbReference type="Proteomes" id="UP001152562"/>
    </source>
</evidence>
<protein>
    <recommendedName>
        <fullName evidence="8">C2H2-type domain-containing protein</fullName>
    </recommendedName>
</protein>
<keyword evidence="10" id="KW-1185">Reference proteome</keyword>
<keyword evidence="3" id="KW-0677">Repeat</keyword>
<dbReference type="GO" id="GO:0005634">
    <property type="term" value="C:nucleus"/>
    <property type="evidence" value="ECO:0007669"/>
    <property type="project" value="UniProtKB-SubCell"/>
</dbReference>
<dbReference type="Gene3D" id="3.30.160.60">
    <property type="entry name" value="Classic Zinc Finger"/>
    <property type="match status" value="5"/>
</dbReference>
<dbReference type="PROSITE" id="PS50157">
    <property type="entry name" value="ZINC_FINGER_C2H2_2"/>
    <property type="match status" value="8"/>
</dbReference>
<dbReference type="Pfam" id="PF00096">
    <property type="entry name" value="zf-C2H2"/>
    <property type="match status" value="2"/>
</dbReference>
<dbReference type="AlphaFoldDB" id="A0A9P0XCQ3"/>
<feature type="domain" description="C2H2-type" evidence="8">
    <location>
        <begin position="504"/>
        <end position="532"/>
    </location>
</feature>
<evidence type="ECO:0000256" key="3">
    <source>
        <dbReference type="ARBA" id="ARBA00022737"/>
    </source>
</evidence>
<feature type="domain" description="C2H2-type" evidence="8">
    <location>
        <begin position="180"/>
        <end position="208"/>
    </location>
</feature>
<feature type="domain" description="C2H2-type" evidence="8">
    <location>
        <begin position="380"/>
        <end position="410"/>
    </location>
</feature>
<evidence type="ECO:0000256" key="1">
    <source>
        <dbReference type="ARBA" id="ARBA00004123"/>
    </source>
</evidence>
<dbReference type="InterPro" id="IPR013087">
    <property type="entry name" value="Znf_C2H2_type"/>
</dbReference>
<sequence>MNEGVNILFNLLSHDRDAYRDAFTRDVAKLHVCWECRAIILKIIKFKRQVCSAQKWLDSVSSDPIANSTWHNNLSQLSTYTTFNVNTIYFEHFEEDTEQLCEFSESSEELPTYNSRGQLENKNISKTTKLIDIKTENVKLEPNSENIKEKKLFYAIIKASRNEIDKEKRNKMLHINGNGILCHVCVQKFKDNKSLRQHIQNTHTKRKNYIQCDECNNYIKKSLFNEHNDDHNQYYRCELCRESIFLKKLVKQHLKVVHKKEPAEFYVRKTPFVKNPGSKPRLYPALKDVETSRGFACPECNEYFLTKRLRYNHIQKLHRKGFRCGACFKVFSFKAHLNKHQLLHTRLVQDRGPCSKCGKSICIKSMATHMQNHAESSHEFECVPCGKKFKSHATYDHHLKYTKAHATTDIFKYKCDHCGKGYRSKVEVTDHIHYTHMGKTQHACPLCNKPVPTKKSIVQHMRKWHNSNKTDPAKTEMCQICGQMFGCKKILGEHIMRHTGERPLSCEICGNTFRQKASLYTHKRLVHKILFPKKKNISLIP</sequence>
<dbReference type="FunFam" id="3.30.160.60:FF:001732">
    <property type="entry name" value="Zgc:162936"/>
    <property type="match status" value="1"/>
</dbReference>
<name>A0A9P0XCQ3_PIEBR</name>
<dbReference type="PROSITE" id="PS00028">
    <property type="entry name" value="ZINC_FINGER_C2H2_1"/>
    <property type="match status" value="7"/>
</dbReference>
<dbReference type="InterPro" id="IPR036236">
    <property type="entry name" value="Znf_C2H2_sf"/>
</dbReference>
<gene>
    <name evidence="9" type="ORF">PIBRA_LOCUS9626</name>
</gene>
<dbReference type="InterPro" id="IPR050331">
    <property type="entry name" value="Zinc_finger"/>
</dbReference>
<evidence type="ECO:0000259" key="8">
    <source>
        <dbReference type="PROSITE" id="PS50157"/>
    </source>
</evidence>
<dbReference type="GO" id="GO:0005694">
    <property type="term" value="C:chromosome"/>
    <property type="evidence" value="ECO:0007669"/>
    <property type="project" value="UniProtKB-ARBA"/>
</dbReference>
<reference evidence="9" key="1">
    <citation type="submission" date="2022-05" db="EMBL/GenBank/DDBJ databases">
        <authorList>
            <person name="Okamura Y."/>
        </authorList>
    </citation>
    <scope>NUCLEOTIDE SEQUENCE</scope>
</reference>
<keyword evidence="2" id="KW-0479">Metal-binding</keyword>
<feature type="domain" description="C2H2-type" evidence="8">
    <location>
        <begin position="322"/>
        <end position="345"/>
    </location>
</feature>
<dbReference type="GO" id="GO:0043565">
    <property type="term" value="F:sequence-specific DNA binding"/>
    <property type="evidence" value="ECO:0007669"/>
    <property type="project" value="UniProtKB-ARBA"/>
</dbReference>
<feature type="domain" description="C2H2-type" evidence="8">
    <location>
        <begin position="413"/>
        <end position="441"/>
    </location>
</feature>
<organism evidence="9 10">
    <name type="scientific">Pieris brassicae</name>
    <name type="common">White butterfly</name>
    <name type="synonym">Large white butterfly</name>
    <dbReference type="NCBI Taxonomy" id="7116"/>
    <lineage>
        <taxon>Eukaryota</taxon>
        <taxon>Metazoa</taxon>
        <taxon>Ecdysozoa</taxon>
        <taxon>Arthropoda</taxon>
        <taxon>Hexapoda</taxon>
        <taxon>Insecta</taxon>
        <taxon>Pterygota</taxon>
        <taxon>Neoptera</taxon>
        <taxon>Endopterygota</taxon>
        <taxon>Lepidoptera</taxon>
        <taxon>Glossata</taxon>
        <taxon>Ditrysia</taxon>
        <taxon>Papilionoidea</taxon>
        <taxon>Pieridae</taxon>
        <taxon>Pierinae</taxon>
        <taxon>Pieris</taxon>
    </lineage>
</organism>
<feature type="domain" description="C2H2-type" evidence="8">
    <location>
        <begin position="235"/>
        <end position="263"/>
    </location>
</feature>
<comment type="caution">
    <text evidence="9">The sequence shown here is derived from an EMBL/GenBank/DDBJ whole genome shotgun (WGS) entry which is preliminary data.</text>
</comment>
<evidence type="ECO:0000256" key="4">
    <source>
        <dbReference type="ARBA" id="ARBA00022771"/>
    </source>
</evidence>